<dbReference type="PANTHER" id="PTHR14911">
    <property type="entry name" value="THUMP DOMAIN-CONTAINING"/>
    <property type="match status" value="1"/>
</dbReference>
<dbReference type="GO" id="GO:0043527">
    <property type="term" value="C:tRNA methyltransferase complex"/>
    <property type="evidence" value="ECO:0007669"/>
    <property type="project" value="UniProtKB-ARBA"/>
</dbReference>
<dbReference type="PANTHER" id="PTHR14911:SF1">
    <property type="entry name" value="THUMP DOMAIN-CONTAINING PROTEIN 2"/>
    <property type="match status" value="1"/>
</dbReference>
<dbReference type="CDD" id="cd02440">
    <property type="entry name" value="AdoMet_MTases"/>
    <property type="match status" value="1"/>
</dbReference>
<proteinExistence type="predicted"/>
<feature type="domain" description="Ribosomal RNA large subunit methyltransferase K/L-like methyltransferase" evidence="1">
    <location>
        <begin position="263"/>
        <end position="405"/>
    </location>
</feature>
<dbReference type="AlphaFoldDB" id="A0A8C5MTG2"/>
<dbReference type="Pfam" id="PF01170">
    <property type="entry name" value="UPF0020"/>
    <property type="match status" value="1"/>
</dbReference>
<evidence type="ECO:0000313" key="3">
    <source>
        <dbReference type="Proteomes" id="UP000694569"/>
    </source>
</evidence>
<accession>A0A8C5MTG2</accession>
<dbReference type="GeneTree" id="ENSGT00530000063557"/>
<evidence type="ECO:0000313" key="2">
    <source>
        <dbReference type="Ensembl" id="ENSLLEP00000019446.1"/>
    </source>
</evidence>
<dbReference type="FunFam" id="3.40.50.150:FF:000073">
    <property type="entry name" value="THUMP domain containing 3"/>
    <property type="match status" value="1"/>
</dbReference>
<name>A0A8C5MTG2_9ANUR</name>
<sequence length="484" mass="54660">MAEVEFAPRKQRFFCTAGRGLERFVVDEVTQKASALDVEAMSGKVFFTTEPDLSRLRKIKSGERLFLLLYKGPNLRLPRNKGSALSLLRKSLIGDHQVWIKTLDLWQNLQEQAQQQQKCLEKDHIKAAKRKLESSPLLHMSKLCKRGHDAGDKISELEEQRHDKCLNQPEHRHFGDTEEKNITEQSLTSTKSTITFRVSCRCTGANARLFTGEEVGRFIGISLMKLFGWKTDLRSPVLEVFVHLNDLYTVVGFPIFRQPLASREYIRSTGLRTTTAWAMATLAEIRDGSVVLDPMCGVGTILLEAAKEWPNTHYVGMDIDTTQLKNAVDNVKSAGVGLSIEFLKGSVLGLPILSESIDVVISDLPFGKKFTSPRNMKELLPEILREMERVVRVGGIIVLLLSQSLHHHMKIHFQFKDVKRESTARTENDLLHKDKKEMALNKKDIVMKEDCFESLVPIESHSVSLGVTEAVIFKCKKASNATTF</sequence>
<dbReference type="Ensembl" id="ENSLLET00000020211.1">
    <property type="protein sequence ID" value="ENSLLEP00000019446.1"/>
    <property type="gene ID" value="ENSLLEG00000012323.1"/>
</dbReference>
<dbReference type="OrthoDB" id="2013972at2759"/>
<dbReference type="GO" id="GO:0016423">
    <property type="term" value="F:tRNA (guanine) methyltransferase activity"/>
    <property type="evidence" value="ECO:0007669"/>
    <property type="project" value="TreeGrafter"/>
</dbReference>
<gene>
    <name evidence="2" type="primary">THUMPD2</name>
</gene>
<dbReference type="InterPro" id="IPR000241">
    <property type="entry name" value="RlmKL-like_Mtase"/>
</dbReference>
<dbReference type="InterPro" id="IPR029063">
    <property type="entry name" value="SAM-dependent_MTases_sf"/>
</dbReference>
<keyword evidence="3" id="KW-1185">Reference proteome</keyword>
<evidence type="ECO:0000259" key="1">
    <source>
        <dbReference type="Pfam" id="PF01170"/>
    </source>
</evidence>
<dbReference type="Gene3D" id="3.40.50.150">
    <property type="entry name" value="Vaccinia Virus protein VP39"/>
    <property type="match status" value="1"/>
</dbReference>
<dbReference type="GO" id="GO:0030488">
    <property type="term" value="P:tRNA methylation"/>
    <property type="evidence" value="ECO:0007669"/>
    <property type="project" value="TreeGrafter"/>
</dbReference>
<dbReference type="SUPFAM" id="SSF53335">
    <property type="entry name" value="S-adenosyl-L-methionine-dependent methyltransferases"/>
    <property type="match status" value="1"/>
</dbReference>
<organism evidence="2 3">
    <name type="scientific">Leptobrachium leishanense</name>
    <name type="common">Leishan spiny toad</name>
    <dbReference type="NCBI Taxonomy" id="445787"/>
    <lineage>
        <taxon>Eukaryota</taxon>
        <taxon>Metazoa</taxon>
        <taxon>Chordata</taxon>
        <taxon>Craniata</taxon>
        <taxon>Vertebrata</taxon>
        <taxon>Euteleostomi</taxon>
        <taxon>Amphibia</taxon>
        <taxon>Batrachia</taxon>
        <taxon>Anura</taxon>
        <taxon>Pelobatoidea</taxon>
        <taxon>Megophryidae</taxon>
        <taxon>Leptobrachium</taxon>
    </lineage>
</organism>
<reference evidence="2" key="2">
    <citation type="submission" date="2025-09" db="UniProtKB">
        <authorList>
            <consortium name="Ensembl"/>
        </authorList>
    </citation>
    <scope>IDENTIFICATION</scope>
</reference>
<protein>
    <submittedName>
        <fullName evidence="2">THUMP domain containing 2</fullName>
    </submittedName>
</protein>
<dbReference type="Proteomes" id="UP000694569">
    <property type="component" value="Unplaced"/>
</dbReference>
<reference evidence="2" key="1">
    <citation type="submission" date="2025-08" db="UniProtKB">
        <authorList>
            <consortium name="Ensembl"/>
        </authorList>
    </citation>
    <scope>IDENTIFICATION</scope>
</reference>